<dbReference type="GO" id="GO:0005886">
    <property type="term" value="C:plasma membrane"/>
    <property type="evidence" value="ECO:0007669"/>
    <property type="project" value="TreeGrafter"/>
</dbReference>
<dbReference type="SMART" id="SM00034">
    <property type="entry name" value="CLECT"/>
    <property type="match status" value="1"/>
</dbReference>
<evidence type="ECO:0000313" key="5">
    <source>
        <dbReference type="Proteomes" id="UP000887574"/>
    </source>
</evidence>
<keyword evidence="2" id="KW-0472">Membrane</keyword>
<dbReference type="InterPro" id="IPR016187">
    <property type="entry name" value="CTDL_fold"/>
</dbReference>
<sequence>MLTVGALVSGVGIVSWLGHSINLLFFTSPLFTLVLIINAYDSFHIADVWSRLQTQSRRKQYTPSERLATTFEQIAPSYLTINVSLFVFSLTVSFALLFNFIYQTFISSAALALLCSDSELAYEAHFAKSIELKKPSIGCLPTTTNGNSKNGSSASKIKTNSLSSIPAKRQRFRQACAHKLFHPYTKFLTSIWTKVIALALLILIGWFGVKNGLAGLENRMDYRKMLPNGSPASRAFNLMDTIWMDILQIVYFVKHPPNFENATEFGQFKNFIFDASAIPTAMHPRAHMSWLFDYYRDQLDQNFFEIEASKQNSAINMSNFKEFITTFPYQAWQNGVKFSFEQEKKTPTIQSMVVLIAYNETKGLNGKYSLMAECRKVAAKYPNFDIVAFDTDSQTVDVIEAVPKTTLILVVCLIISTGVITQILLWNVFATVLTTATVSSIIAGLYGLGRLFGLELDLLSVPATTAVAAQVIHLGSQYMGEFISCWAKEERLRRALEFTSSPLWKTAIIWLIIAIPQLLSSVEFFSVQARILMLGIGLVACHVLVIVLAEEKGESFHELKYLLLAEDEEWTAFNGSYYKVVANFTYELNAELAQEICRNLNSSLVSIHSAEENQFISEFVSKYNTTYSLLNNFVWIGMQRLSGVLAWMDGSPMDFTNWEVNEPDNYLGQQNCVFMCRSADGCISQKNIANPWEDWYCRNISQTINMAVCKKSSNQINVDGDL</sequence>
<dbReference type="AlphaFoldDB" id="A0A915DBV5"/>
<reference evidence="6" key="1">
    <citation type="submission" date="2022-11" db="UniProtKB">
        <authorList>
            <consortium name="WormBaseParasite"/>
        </authorList>
    </citation>
    <scope>IDENTIFICATION</scope>
</reference>
<dbReference type="PANTHER" id="PTHR10796">
    <property type="entry name" value="PATCHED-RELATED"/>
    <property type="match status" value="1"/>
</dbReference>
<feature type="transmembrane region" description="Helical" evidence="2">
    <location>
        <begin position="191"/>
        <end position="209"/>
    </location>
</feature>
<evidence type="ECO:0000313" key="6">
    <source>
        <dbReference type="WBParaSite" id="jg18000"/>
    </source>
</evidence>
<keyword evidence="2" id="KW-1133">Transmembrane helix</keyword>
<name>A0A915DBV5_9BILA</name>
<feature type="domain" description="C-type lectin" evidence="3">
    <location>
        <begin position="573"/>
        <end position="697"/>
    </location>
</feature>
<accession>A0A915DBV5</accession>
<evidence type="ECO:0000259" key="4">
    <source>
        <dbReference type="PROSITE" id="PS50156"/>
    </source>
</evidence>
<dbReference type="CDD" id="cd00037">
    <property type="entry name" value="CLECT"/>
    <property type="match status" value="1"/>
</dbReference>
<dbReference type="PROSITE" id="PS50156">
    <property type="entry name" value="SSD"/>
    <property type="match status" value="1"/>
</dbReference>
<feature type="transmembrane region" description="Helical" evidence="2">
    <location>
        <begin position="407"/>
        <end position="426"/>
    </location>
</feature>
<dbReference type="GO" id="GO:0006897">
    <property type="term" value="P:endocytosis"/>
    <property type="evidence" value="ECO:0007669"/>
    <property type="project" value="TreeGrafter"/>
</dbReference>
<dbReference type="Pfam" id="PF00059">
    <property type="entry name" value="Lectin_C"/>
    <property type="match status" value="1"/>
</dbReference>
<dbReference type="WBParaSite" id="jg18000">
    <property type="protein sequence ID" value="jg18000"/>
    <property type="gene ID" value="jg18000"/>
</dbReference>
<dbReference type="GO" id="GO:0018996">
    <property type="term" value="P:molting cycle, collagen and cuticulin-based cuticle"/>
    <property type="evidence" value="ECO:0007669"/>
    <property type="project" value="TreeGrafter"/>
</dbReference>
<feature type="transmembrane region" description="Helical" evidence="2">
    <location>
        <begin position="79"/>
        <end position="102"/>
    </location>
</feature>
<evidence type="ECO:0000259" key="3">
    <source>
        <dbReference type="PROSITE" id="PS50041"/>
    </source>
</evidence>
<dbReference type="GO" id="GO:0030659">
    <property type="term" value="C:cytoplasmic vesicle membrane"/>
    <property type="evidence" value="ECO:0007669"/>
    <property type="project" value="TreeGrafter"/>
</dbReference>
<keyword evidence="2" id="KW-0812">Transmembrane</keyword>
<dbReference type="PROSITE" id="PS50041">
    <property type="entry name" value="C_TYPE_LECTIN_2"/>
    <property type="match status" value="1"/>
</dbReference>
<dbReference type="Proteomes" id="UP000887574">
    <property type="component" value="Unplaced"/>
</dbReference>
<dbReference type="InterPro" id="IPR016186">
    <property type="entry name" value="C-type_lectin-like/link_sf"/>
</dbReference>
<dbReference type="SUPFAM" id="SSF82866">
    <property type="entry name" value="Multidrug efflux transporter AcrB transmembrane domain"/>
    <property type="match status" value="1"/>
</dbReference>
<keyword evidence="5" id="KW-1185">Reference proteome</keyword>
<dbReference type="SUPFAM" id="SSF56436">
    <property type="entry name" value="C-type lectin-like"/>
    <property type="match status" value="1"/>
</dbReference>
<protein>
    <submittedName>
        <fullName evidence="6">C-type lectin domain-containing protein</fullName>
    </submittedName>
</protein>
<dbReference type="PANTHER" id="PTHR10796:SF189">
    <property type="entry name" value="SSD DOMAIN-CONTAINING PROTEIN"/>
    <property type="match status" value="1"/>
</dbReference>
<dbReference type="InterPro" id="IPR001304">
    <property type="entry name" value="C-type_lectin-like"/>
</dbReference>
<feature type="transmembrane region" description="Helical" evidence="2">
    <location>
        <begin position="531"/>
        <end position="549"/>
    </location>
</feature>
<dbReference type="InterPro" id="IPR051697">
    <property type="entry name" value="Patched_domain-protein"/>
</dbReference>
<comment type="similarity">
    <text evidence="1">Belongs to the patched family.</text>
</comment>
<dbReference type="Gene3D" id="3.10.100.10">
    <property type="entry name" value="Mannose-Binding Protein A, subunit A"/>
    <property type="match status" value="1"/>
</dbReference>
<feature type="domain" description="SSD" evidence="4">
    <location>
        <begin position="1"/>
        <end position="139"/>
    </location>
</feature>
<proteinExistence type="inferred from homology"/>
<evidence type="ECO:0000256" key="2">
    <source>
        <dbReference type="SAM" id="Phobius"/>
    </source>
</evidence>
<evidence type="ECO:0000256" key="1">
    <source>
        <dbReference type="ARBA" id="ARBA00005585"/>
    </source>
</evidence>
<dbReference type="InterPro" id="IPR000731">
    <property type="entry name" value="SSD"/>
</dbReference>
<organism evidence="5 6">
    <name type="scientific">Ditylenchus dipsaci</name>
    <dbReference type="NCBI Taxonomy" id="166011"/>
    <lineage>
        <taxon>Eukaryota</taxon>
        <taxon>Metazoa</taxon>
        <taxon>Ecdysozoa</taxon>
        <taxon>Nematoda</taxon>
        <taxon>Chromadorea</taxon>
        <taxon>Rhabditida</taxon>
        <taxon>Tylenchina</taxon>
        <taxon>Tylenchomorpha</taxon>
        <taxon>Sphaerularioidea</taxon>
        <taxon>Anguinidae</taxon>
        <taxon>Anguininae</taxon>
        <taxon>Ditylenchus</taxon>
    </lineage>
</organism>
<feature type="transmembrane region" description="Helical" evidence="2">
    <location>
        <begin position="502"/>
        <end position="519"/>
    </location>
</feature>